<dbReference type="PROSITE" id="PS50893">
    <property type="entry name" value="ABC_TRANSPORTER_2"/>
    <property type="match status" value="1"/>
</dbReference>
<dbReference type="SUPFAM" id="SSF52540">
    <property type="entry name" value="P-loop containing nucleoside triphosphate hydrolases"/>
    <property type="match status" value="1"/>
</dbReference>
<comment type="similarity">
    <text evidence="1">Belongs to the ABC transporter superfamily.</text>
</comment>
<dbReference type="Pfam" id="PF08352">
    <property type="entry name" value="oligo_HPY"/>
    <property type="match status" value="1"/>
</dbReference>
<sequence>MSNPLIEIRSLEKVFHARSEWLLPRWLRRNRRAKKQHSVFALNGVSLTVERGETLCIVGETGCGKSTLARALVGLEKPTAGELYYGGYRTDMLTDKERMPFRKKMQMVFQNPYASLNPRMTVYQILSEAITLHHKGFSRQQTDDFIAELLTSVGLSQEAEDRYPHEFSGGQRQRISIARALSVEPELIVADEPLAALDVSVQAQVLNLMMDKQQEFGLTYVFITHDLAVVEHFATRVAVMYLGRICEVASREALFQAPKHPYTRALLSSIPRLDDLSIEPIHLTGEVPTPLEKPMGCSFCARCPLANQRCYEQIPVLQLQPDGSSVACHAVEEGRPWK</sequence>
<dbReference type="SMART" id="SM00382">
    <property type="entry name" value="AAA"/>
    <property type="match status" value="1"/>
</dbReference>
<evidence type="ECO:0000313" key="6">
    <source>
        <dbReference type="EMBL" id="MFD1384433.1"/>
    </source>
</evidence>
<dbReference type="EMBL" id="JBHTMN010000014">
    <property type="protein sequence ID" value="MFD1384433.1"/>
    <property type="molecule type" value="Genomic_DNA"/>
</dbReference>
<dbReference type="InterPro" id="IPR013563">
    <property type="entry name" value="Oligopep_ABC_C"/>
</dbReference>
<evidence type="ECO:0000313" key="7">
    <source>
        <dbReference type="Proteomes" id="UP001597059"/>
    </source>
</evidence>
<dbReference type="Proteomes" id="UP001597059">
    <property type="component" value="Unassembled WGS sequence"/>
</dbReference>
<dbReference type="Gene3D" id="3.40.50.300">
    <property type="entry name" value="P-loop containing nucleotide triphosphate hydrolases"/>
    <property type="match status" value="1"/>
</dbReference>
<gene>
    <name evidence="6" type="ORF">ACFQ45_13725</name>
</gene>
<dbReference type="InterPro" id="IPR027417">
    <property type="entry name" value="P-loop_NTPase"/>
</dbReference>
<keyword evidence="4 6" id="KW-0067">ATP-binding</keyword>
<reference evidence="7" key="1">
    <citation type="journal article" date="2019" name="Int. J. Syst. Evol. Microbiol.">
        <title>The Global Catalogue of Microorganisms (GCM) 10K type strain sequencing project: providing services to taxonomists for standard genome sequencing and annotation.</title>
        <authorList>
            <consortium name="The Broad Institute Genomics Platform"/>
            <consortium name="The Broad Institute Genome Sequencing Center for Infectious Disease"/>
            <person name="Wu L."/>
            <person name="Ma J."/>
        </authorList>
    </citation>
    <scope>NUCLEOTIDE SEQUENCE [LARGE SCALE GENOMIC DNA]</scope>
    <source>
        <strain evidence="7">JCM 30774</strain>
    </source>
</reference>
<name>A0ABW4B4H2_9GAMM</name>
<dbReference type="PROSITE" id="PS00211">
    <property type="entry name" value="ABC_TRANSPORTER_1"/>
    <property type="match status" value="1"/>
</dbReference>
<evidence type="ECO:0000256" key="1">
    <source>
        <dbReference type="ARBA" id="ARBA00005417"/>
    </source>
</evidence>
<feature type="domain" description="ABC transporter" evidence="5">
    <location>
        <begin position="27"/>
        <end position="267"/>
    </location>
</feature>
<keyword evidence="3" id="KW-0547">Nucleotide-binding</keyword>
<proteinExistence type="inferred from homology"/>
<protein>
    <submittedName>
        <fullName evidence="6">ABC transporter ATP-binding protein</fullName>
    </submittedName>
</protein>
<dbReference type="Pfam" id="PF00005">
    <property type="entry name" value="ABC_tran"/>
    <property type="match status" value="1"/>
</dbReference>
<comment type="caution">
    <text evidence="6">The sequence shown here is derived from an EMBL/GenBank/DDBJ whole genome shotgun (WGS) entry which is preliminary data.</text>
</comment>
<dbReference type="InterPro" id="IPR050319">
    <property type="entry name" value="ABC_transp_ATP-bind"/>
</dbReference>
<evidence type="ECO:0000256" key="4">
    <source>
        <dbReference type="ARBA" id="ARBA00022840"/>
    </source>
</evidence>
<dbReference type="CDD" id="cd03257">
    <property type="entry name" value="ABC_NikE_OppD_transporters"/>
    <property type="match status" value="1"/>
</dbReference>
<dbReference type="RefSeq" id="WP_377368641.1">
    <property type="nucleotide sequence ID" value="NZ_JBHTMN010000014.1"/>
</dbReference>
<accession>A0ABW4B4H2</accession>
<evidence type="ECO:0000256" key="3">
    <source>
        <dbReference type="ARBA" id="ARBA00022741"/>
    </source>
</evidence>
<evidence type="ECO:0000259" key="5">
    <source>
        <dbReference type="PROSITE" id="PS50893"/>
    </source>
</evidence>
<dbReference type="InterPro" id="IPR003439">
    <property type="entry name" value="ABC_transporter-like_ATP-bd"/>
</dbReference>
<evidence type="ECO:0000256" key="2">
    <source>
        <dbReference type="ARBA" id="ARBA00022448"/>
    </source>
</evidence>
<dbReference type="PANTHER" id="PTHR43776:SF7">
    <property type="entry name" value="D,D-DIPEPTIDE TRANSPORT ATP-BINDING PROTEIN DDPF-RELATED"/>
    <property type="match status" value="1"/>
</dbReference>
<keyword evidence="2" id="KW-0813">Transport</keyword>
<dbReference type="NCBIfam" id="TIGR01727">
    <property type="entry name" value="oligo_HPY"/>
    <property type="match status" value="1"/>
</dbReference>
<keyword evidence="7" id="KW-1185">Reference proteome</keyword>
<dbReference type="PANTHER" id="PTHR43776">
    <property type="entry name" value="TRANSPORT ATP-BINDING PROTEIN"/>
    <property type="match status" value="1"/>
</dbReference>
<dbReference type="InterPro" id="IPR017871">
    <property type="entry name" value="ABC_transporter-like_CS"/>
</dbReference>
<organism evidence="6 7">
    <name type="scientific">Rhodanobacter aciditrophus</name>
    <dbReference type="NCBI Taxonomy" id="1623218"/>
    <lineage>
        <taxon>Bacteria</taxon>
        <taxon>Pseudomonadati</taxon>
        <taxon>Pseudomonadota</taxon>
        <taxon>Gammaproteobacteria</taxon>
        <taxon>Lysobacterales</taxon>
        <taxon>Rhodanobacteraceae</taxon>
        <taxon>Rhodanobacter</taxon>
    </lineage>
</organism>
<dbReference type="InterPro" id="IPR003593">
    <property type="entry name" value="AAA+_ATPase"/>
</dbReference>
<dbReference type="GO" id="GO:0005524">
    <property type="term" value="F:ATP binding"/>
    <property type="evidence" value="ECO:0007669"/>
    <property type="project" value="UniProtKB-KW"/>
</dbReference>